<feature type="signal peptide" evidence="6">
    <location>
        <begin position="1"/>
        <end position="22"/>
    </location>
</feature>
<dbReference type="SUPFAM" id="SSF47384">
    <property type="entry name" value="Homodimeric domain of signal transducing histidine kinase"/>
    <property type="match status" value="1"/>
</dbReference>
<dbReference type="OrthoDB" id="4457677at2"/>
<dbReference type="InterPro" id="IPR011990">
    <property type="entry name" value="TPR-like_helical_dom_sf"/>
</dbReference>
<evidence type="ECO:0000256" key="3">
    <source>
        <dbReference type="ARBA" id="ARBA00022553"/>
    </source>
</evidence>
<comment type="catalytic activity">
    <reaction evidence="1">
        <text>ATP + protein L-histidine = ADP + protein N-phospho-L-histidine.</text>
        <dbReference type="EC" id="2.7.13.3"/>
    </reaction>
</comment>
<dbReference type="SMART" id="SM00448">
    <property type="entry name" value="REC"/>
    <property type="match status" value="1"/>
</dbReference>
<dbReference type="InterPro" id="IPR036890">
    <property type="entry name" value="HATPase_C_sf"/>
</dbReference>
<feature type="transmembrane region" description="Helical" evidence="5">
    <location>
        <begin position="312"/>
        <end position="331"/>
    </location>
</feature>
<evidence type="ECO:0000256" key="5">
    <source>
        <dbReference type="SAM" id="Phobius"/>
    </source>
</evidence>
<dbReference type="PANTHER" id="PTHR45339">
    <property type="entry name" value="HYBRID SIGNAL TRANSDUCTION HISTIDINE KINASE J"/>
    <property type="match status" value="1"/>
</dbReference>
<dbReference type="Gene3D" id="3.40.50.2300">
    <property type="match status" value="1"/>
</dbReference>
<sequence>MCKYKLFFILLFFVLFQNNSFSQSEKKSVQEIVQLNTQSRKYFKQGNFEKSMQISRIALHNAKIIGNDSLVAISCQRIGMNFEELKDLNKALFFYNKALDYATKSKNGEIKANVYNDLGNINSTDLLNQYKKSLYYYKKAKEYYETKKDSTRLVMINLNIAWTCFDEKEFDLGFKNLDFVNKYQPKFGDKDYIVSINMLNGMYYAGKGENETANNYYLKGINESTKIDFNEEKQYLHLEYARFLAKNGDYKKAYENLAKYNEIVESLFNKEKMAKANLAARNIEFDIYKSDIEKLETDKKIQSLSLKKSNTILSLFFVILTFLLLLVYSLYKNYNLKKQNNNDLTIANIDLQIAKEKAEEATRLKSQFVSTITHELRTPLYGVVGITDLIADEHPELKNSQYIKSLKFSAKYLLALVNDILQIYKISENKIVLENSKFNLKEELVSIIDSLQFLASKNKNKISLELDPSIPLFIIGDKIRLSQIFMNLISNSLKFTEKGKIIIKANVLDKKDDSCQIFFEITDNGIGISKEDHEKVFEEFVQIERRDDDYQGTGLGLPIVKKLIQLFGGEVHLESEENKGTKISFSIKFNIPNEETLNILSVEENNKQLKKHLNILLIEDNKINQMVTQKILKNFGYKTIVVDNGFEAVERLKSEKFDVILMDINMPKINGFDTSKLIREFDVLTPIIALTAFDKQEINHQVVESGMNGIIVKPFESSVLNDLIVKLTS</sequence>
<feature type="domain" description="Histidine kinase" evidence="7">
    <location>
        <begin position="371"/>
        <end position="591"/>
    </location>
</feature>
<evidence type="ECO:0000259" key="7">
    <source>
        <dbReference type="PROSITE" id="PS50109"/>
    </source>
</evidence>
<dbReference type="CDD" id="cd17546">
    <property type="entry name" value="REC_hyHK_CKI1_RcsC-like"/>
    <property type="match status" value="1"/>
</dbReference>
<keyword evidence="10" id="KW-1185">Reference proteome</keyword>
<dbReference type="Proteomes" id="UP000199604">
    <property type="component" value="Unassembled WGS sequence"/>
</dbReference>
<dbReference type="SUPFAM" id="SSF48452">
    <property type="entry name" value="TPR-like"/>
    <property type="match status" value="2"/>
</dbReference>
<keyword evidence="5" id="KW-1133">Transmembrane helix</keyword>
<evidence type="ECO:0000256" key="1">
    <source>
        <dbReference type="ARBA" id="ARBA00000085"/>
    </source>
</evidence>
<evidence type="ECO:0000313" key="10">
    <source>
        <dbReference type="Proteomes" id="UP000199604"/>
    </source>
</evidence>
<dbReference type="Gene3D" id="1.10.287.130">
    <property type="match status" value="1"/>
</dbReference>
<protein>
    <recommendedName>
        <fullName evidence="2">histidine kinase</fullName>
        <ecNumber evidence="2">2.7.13.3</ecNumber>
    </recommendedName>
</protein>
<dbReference type="InterPro" id="IPR011006">
    <property type="entry name" value="CheY-like_superfamily"/>
</dbReference>
<evidence type="ECO:0000256" key="2">
    <source>
        <dbReference type="ARBA" id="ARBA00012438"/>
    </source>
</evidence>
<dbReference type="Gene3D" id="3.30.565.10">
    <property type="entry name" value="Histidine kinase-like ATPase, C-terminal domain"/>
    <property type="match status" value="1"/>
</dbReference>
<keyword evidence="5" id="KW-0472">Membrane</keyword>
<dbReference type="InterPro" id="IPR003594">
    <property type="entry name" value="HATPase_dom"/>
</dbReference>
<name>A0A1I0WY34_9FLAO</name>
<keyword evidence="6" id="KW-0732">Signal</keyword>
<accession>A0A1I0WY34</accession>
<feature type="modified residue" description="4-aspartylphosphate" evidence="4">
    <location>
        <position position="663"/>
    </location>
</feature>
<evidence type="ECO:0000259" key="8">
    <source>
        <dbReference type="PROSITE" id="PS50110"/>
    </source>
</evidence>
<keyword evidence="3 4" id="KW-0597">Phosphoprotein</keyword>
<dbReference type="CDD" id="cd00082">
    <property type="entry name" value="HisKA"/>
    <property type="match status" value="1"/>
</dbReference>
<dbReference type="STRING" id="498292.SAMN05660845_1071"/>
<dbReference type="SUPFAM" id="SSF55874">
    <property type="entry name" value="ATPase domain of HSP90 chaperone/DNA topoisomerase II/histidine kinase"/>
    <property type="match status" value="1"/>
</dbReference>
<dbReference type="SMART" id="SM00388">
    <property type="entry name" value="HisKA"/>
    <property type="match status" value="1"/>
</dbReference>
<feature type="chain" id="PRO_5011480930" description="histidine kinase" evidence="6">
    <location>
        <begin position="23"/>
        <end position="729"/>
    </location>
</feature>
<dbReference type="InterPro" id="IPR003661">
    <property type="entry name" value="HisK_dim/P_dom"/>
</dbReference>
<dbReference type="RefSeq" id="WP_091474708.1">
    <property type="nucleotide sequence ID" value="NZ_FOJT01000002.1"/>
</dbReference>
<dbReference type="Pfam" id="PF02518">
    <property type="entry name" value="HATPase_c"/>
    <property type="match status" value="1"/>
</dbReference>
<dbReference type="Gene3D" id="1.25.40.10">
    <property type="entry name" value="Tetratricopeptide repeat domain"/>
    <property type="match status" value="1"/>
</dbReference>
<dbReference type="EMBL" id="FOJT01000002">
    <property type="protein sequence ID" value="SFA93551.1"/>
    <property type="molecule type" value="Genomic_DNA"/>
</dbReference>
<dbReference type="Pfam" id="PF00072">
    <property type="entry name" value="Response_reg"/>
    <property type="match status" value="1"/>
</dbReference>
<dbReference type="InterPro" id="IPR001789">
    <property type="entry name" value="Sig_transdc_resp-reg_receiver"/>
</dbReference>
<proteinExistence type="predicted"/>
<feature type="domain" description="Response regulatory" evidence="8">
    <location>
        <begin position="614"/>
        <end position="728"/>
    </location>
</feature>
<evidence type="ECO:0000256" key="4">
    <source>
        <dbReference type="PROSITE-ProRule" id="PRU00169"/>
    </source>
</evidence>
<dbReference type="FunFam" id="3.30.565.10:FF:000010">
    <property type="entry name" value="Sensor histidine kinase RcsC"/>
    <property type="match status" value="1"/>
</dbReference>
<evidence type="ECO:0000256" key="6">
    <source>
        <dbReference type="SAM" id="SignalP"/>
    </source>
</evidence>
<keyword evidence="5" id="KW-0812">Transmembrane</keyword>
<reference evidence="10" key="1">
    <citation type="submission" date="2016-10" db="EMBL/GenBank/DDBJ databases">
        <authorList>
            <person name="Varghese N."/>
            <person name="Submissions S."/>
        </authorList>
    </citation>
    <scope>NUCLEOTIDE SEQUENCE [LARGE SCALE GENOMIC DNA]</scope>
    <source>
        <strain evidence="10">DSM 21789</strain>
    </source>
</reference>
<dbReference type="AlphaFoldDB" id="A0A1I0WY34"/>
<dbReference type="CDD" id="cd16922">
    <property type="entry name" value="HATPase_EvgS-ArcB-TorS-like"/>
    <property type="match status" value="1"/>
</dbReference>
<dbReference type="Pfam" id="PF00512">
    <property type="entry name" value="HisKA"/>
    <property type="match status" value="1"/>
</dbReference>
<dbReference type="InterPro" id="IPR004358">
    <property type="entry name" value="Sig_transdc_His_kin-like_C"/>
</dbReference>
<dbReference type="SMART" id="SM00387">
    <property type="entry name" value="HATPase_c"/>
    <property type="match status" value="1"/>
</dbReference>
<organism evidence="9 10">
    <name type="scientific">Flavobacterium swingsii</name>
    <dbReference type="NCBI Taxonomy" id="498292"/>
    <lineage>
        <taxon>Bacteria</taxon>
        <taxon>Pseudomonadati</taxon>
        <taxon>Bacteroidota</taxon>
        <taxon>Flavobacteriia</taxon>
        <taxon>Flavobacteriales</taxon>
        <taxon>Flavobacteriaceae</taxon>
        <taxon>Flavobacterium</taxon>
    </lineage>
</organism>
<dbReference type="PROSITE" id="PS50109">
    <property type="entry name" value="HIS_KIN"/>
    <property type="match status" value="1"/>
</dbReference>
<dbReference type="InterPro" id="IPR005467">
    <property type="entry name" value="His_kinase_dom"/>
</dbReference>
<dbReference type="GO" id="GO:0000155">
    <property type="term" value="F:phosphorelay sensor kinase activity"/>
    <property type="evidence" value="ECO:0007669"/>
    <property type="project" value="InterPro"/>
</dbReference>
<dbReference type="EC" id="2.7.13.3" evidence="2"/>
<evidence type="ECO:0000313" key="9">
    <source>
        <dbReference type="EMBL" id="SFA93551.1"/>
    </source>
</evidence>
<dbReference type="PRINTS" id="PR00344">
    <property type="entry name" value="BCTRLSENSOR"/>
</dbReference>
<dbReference type="SUPFAM" id="SSF52172">
    <property type="entry name" value="CheY-like"/>
    <property type="match status" value="1"/>
</dbReference>
<dbReference type="PROSITE" id="PS50110">
    <property type="entry name" value="RESPONSE_REGULATORY"/>
    <property type="match status" value="1"/>
</dbReference>
<dbReference type="InterPro" id="IPR036097">
    <property type="entry name" value="HisK_dim/P_sf"/>
</dbReference>
<gene>
    <name evidence="9" type="ORF">SAMN05660845_1071</name>
</gene>
<dbReference type="PANTHER" id="PTHR45339:SF5">
    <property type="entry name" value="HISTIDINE KINASE"/>
    <property type="match status" value="1"/>
</dbReference>